<dbReference type="SUPFAM" id="SSF55856">
    <property type="entry name" value="Cytochrome b5-like heme/steroid binding domain"/>
    <property type="match status" value="1"/>
</dbReference>
<keyword evidence="5" id="KW-0813">Transport</keyword>
<keyword evidence="17 23" id="KW-0472">Membrane</keyword>
<dbReference type="PANTHER" id="PTHR43400">
    <property type="entry name" value="FUMARATE REDUCTASE"/>
    <property type="match status" value="1"/>
</dbReference>
<dbReference type="InterPro" id="IPR036400">
    <property type="entry name" value="Cyt_B5-like_heme/steroid_sf"/>
</dbReference>
<dbReference type="GO" id="GO:0071949">
    <property type="term" value="F:FAD binding"/>
    <property type="evidence" value="ECO:0007669"/>
    <property type="project" value="InterPro"/>
</dbReference>
<dbReference type="SUPFAM" id="SSF110019">
    <property type="entry name" value="ERO1-like"/>
    <property type="match status" value="1"/>
</dbReference>
<dbReference type="InterPro" id="IPR018506">
    <property type="entry name" value="Cyt_B5_heme-BS"/>
</dbReference>
<evidence type="ECO:0000256" key="20">
    <source>
        <dbReference type="ARBA" id="ARBA00023284"/>
    </source>
</evidence>
<keyword evidence="8 23" id="KW-0812">Transmembrane</keyword>
<dbReference type="GO" id="GO:0016972">
    <property type="term" value="F:thiol oxidase activity"/>
    <property type="evidence" value="ECO:0007669"/>
    <property type="project" value="InterPro"/>
</dbReference>
<dbReference type="Gene3D" id="1.25.40.20">
    <property type="entry name" value="Ankyrin repeat-containing domain"/>
    <property type="match status" value="1"/>
</dbReference>
<evidence type="ECO:0000256" key="8">
    <source>
        <dbReference type="ARBA" id="ARBA00022692"/>
    </source>
</evidence>
<keyword evidence="12" id="KW-0274">FAD</keyword>
<dbReference type="InterPro" id="IPR036770">
    <property type="entry name" value="Ankyrin_rpt-contain_sf"/>
</dbReference>
<dbReference type="PROSITE" id="PS50255">
    <property type="entry name" value="CYTOCHROME_B5_2"/>
    <property type="match status" value="1"/>
</dbReference>
<keyword evidence="20" id="KW-0676">Redox-active center</keyword>
<keyword evidence="7" id="KW-0285">Flavoprotein</keyword>
<keyword evidence="26" id="KW-1185">Reference proteome</keyword>
<accession>A0A1Q9DWH8</accession>
<dbReference type="Pfam" id="PF12796">
    <property type="entry name" value="Ank_2"/>
    <property type="match status" value="1"/>
</dbReference>
<feature type="repeat" description="ANK" evidence="21">
    <location>
        <begin position="1120"/>
        <end position="1152"/>
    </location>
</feature>
<dbReference type="PROSITE" id="PS00191">
    <property type="entry name" value="CYTOCHROME_B5_1"/>
    <property type="match status" value="1"/>
</dbReference>
<dbReference type="SUPFAM" id="SSF51905">
    <property type="entry name" value="FAD/NAD(P)-binding domain"/>
    <property type="match status" value="1"/>
</dbReference>
<protein>
    <submittedName>
        <fullName evidence="25">Putative fumarate reductase</fullName>
    </submittedName>
</protein>
<evidence type="ECO:0000256" key="22">
    <source>
        <dbReference type="SAM" id="MobiDB-lite"/>
    </source>
</evidence>
<evidence type="ECO:0000256" key="16">
    <source>
        <dbReference type="ARBA" id="ARBA00023004"/>
    </source>
</evidence>
<dbReference type="SMART" id="SM01117">
    <property type="entry name" value="Cyt-b5"/>
    <property type="match status" value="1"/>
</dbReference>
<dbReference type="SMART" id="SM00248">
    <property type="entry name" value="ANK"/>
    <property type="match status" value="4"/>
</dbReference>
<proteinExistence type="inferred from homology"/>
<dbReference type="InterPro" id="IPR036188">
    <property type="entry name" value="FAD/NAD-bd_sf"/>
</dbReference>
<gene>
    <name evidence="25" type="primary">osm1</name>
    <name evidence="25" type="ORF">AK812_SmicGene17920</name>
</gene>
<dbReference type="EMBL" id="LSRX01000359">
    <property type="protein sequence ID" value="OLP99511.1"/>
    <property type="molecule type" value="Genomic_DNA"/>
</dbReference>
<evidence type="ECO:0000259" key="24">
    <source>
        <dbReference type="PROSITE" id="PS50255"/>
    </source>
</evidence>
<dbReference type="Pfam" id="PF04137">
    <property type="entry name" value="ERO1"/>
    <property type="match status" value="1"/>
</dbReference>
<dbReference type="InterPro" id="IPR001594">
    <property type="entry name" value="Palmitoyltrfase_DHHC"/>
</dbReference>
<feature type="transmembrane region" description="Helical" evidence="23">
    <location>
        <begin position="1638"/>
        <end position="1659"/>
    </location>
</feature>
<keyword evidence="6" id="KW-0349">Heme</keyword>
<evidence type="ECO:0000256" key="9">
    <source>
        <dbReference type="ARBA" id="ARBA00022723"/>
    </source>
</evidence>
<keyword evidence="21" id="KW-0040">ANK repeat</keyword>
<feature type="repeat" description="ANK" evidence="21">
    <location>
        <begin position="1253"/>
        <end position="1278"/>
    </location>
</feature>
<dbReference type="InterPro" id="IPR007266">
    <property type="entry name" value="Ero1"/>
</dbReference>
<dbReference type="Pfam" id="PF12831">
    <property type="entry name" value="FAD_oxidored"/>
    <property type="match status" value="1"/>
</dbReference>
<dbReference type="GO" id="GO:0015035">
    <property type="term" value="F:protein-disulfide reductase activity"/>
    <property type="evidence" value="ECO:0007669"/>
    <property type="project" value="InterPro"/>
</dbReference>
<evidence type="ECO:0000256" key="17">
    <source>
        <dbReference type="ARBA" id="ARBA00023136"/>
    </source>
</evidence>
<dbReference type="GO" id="GO:0046872">
    <property type="term" value="F:metal ion binding"/>
    <property type="evidence" value="ECO:0007669"/>
    <property type="project" value="UniProtKB-KW"/>
</dbReference>
<keyword evidence="14 23" id="KW-1133">Transmembrane helix</keyword>
<evidence type="ECO:0000256" key="15">
    <source>
        <dbReference type="ARBA" id="ARBA00023002"/>
    </source>
</evidence>
<evidence type="ECO:0000256" key="2">
    <source>
        <dbReference type="ARBA" id="ARBA00004141"/>
    </source>
</evidence>
<feature type="region of interest" description="Disordered" evidence="22">
    <location>
        <begin position="1072"/>
        <end position="1094"/>
    </location>
</feature>
<sequence>ELVDCVQCQRCRLHAKLFSLGLGTALKILLSPPDLIASSTSRDDVVALVNVLWKLSEAMEDVRSLTQQYYEEVSSVAAAQPSPAPADGQKTDVAVAMEADSSPMGIGTRRQLLDAALGASRRCSLSAEDEERLLDLLVAQGQVGEEILLLAKHYAVDKADVFCRMAIKAAQGPRLGVPSLVPALIPQAKLGEASNPADAVIVGGGLAGMAAAMALLDRGGSVVMIEKQPYLGGNSGKASSGPNGEWFAIFADRDRSTIFGNTSDEFAAALDATKDTAGRMQVSWVAFGPQQSFFVQPLHGEPLWHGLPQDLGDLLTKYPRDVKHLALGRPTGWYVLFNNDAWEWSLPSHPELSKWLHSDVKALRYVSFGDDGTYFIETEQHQYFWQAARRLSQVFSYHYNRSSRKAKVNSALADHSTLHGTNAELMLIFMNVLEEHYEDSYFDQLLEKLQCQLLFDLQFTRVFSFNPACYGESGGRPYFKPCGWRRCSLAIDNFEKYSDWCVAYHGTSCWTVASIMLRGLRRPGDEGVSVAHGQAHSKTGCSIYVSPSIEYAAFPVYAEFFEVQDNHWAQLVLECRVRPNSFTVKPGSLGNKYWPAHLRMDQNFETQSELEWLLDSPEDVAFTGLMIREFGQAASEEIYGSLVRQVTSGSQGPQFEWTKLRAAEYERLEYYACINAALETSVESLVADTTKSAGKWQVLMLAALADAERFGKAVNAAAPDRTKVDLSMRSQLGGHTAKRTLRPSNAFVGAELTFAAGQVLTKMATERNGRFRLLLKSKWIGLRRQDQSGGWVAEVEANGTKVEVHGAAMVVASGGFGHDSKEVESLLLKHRPDLADFPTTLGAQTTGDGVKIARDIGARLVDMDRVQLHPTGFVDVNKPTENGRRFTDELGTRQAVVNAELKAAEEERALPMPSPPRAFAIVLNGKAAAMADRHTTLYSKKGLLMKVDGIAGVAERFGYQVDVVNATFTAYNEAAKEGKDEFGRTVFPAGHFPIEADESFYVGEVVPVIHYTMGGIAINPEGQVLDQKGDPIPKLYAIGEASGGVHGDNRLAGNSLLECTVFGRHVGQSMPIRPRSDVLRDQPAPPPAPETTSEELRQISAEAVVEMLSQGHKAEYQDADGNTALHYAVWFRLDSLLTPLLERGARPDIPNTSGECAVHWAANSSNVIALDAMTKANRALLSIRDHDGFTAFLLSAQSDNCPVMEWLYLKGVGLEEQDDCGRTALQWACHKGNKKTVQWLLSRSASIVHRDREGMTALHHAALQGHTLLAEMLMEVGAVHLLDVPDSAGETPIELAMRKGKRHLVLDFHKCQVFNFLFGRPYIFQTNYAGLFVCVVVYNIIIFAFLIAPGIAARNPEAVMIWSMLMGLSLLLWVQCLFSDPGWLQPRTIHSQSHLLGEDPARTFDIDQPIESQMAHCESVLQQLTWTCDGEVPQVMKLELEQNKYNYQRHLLQEARKRLKESCGLGDPRSPGLGESQPLIASGFDVSGSRKAQLDRATVALHERERAAVENLGRARVEHLLAQGSSEYLALVDKGDFKKVCVICRAGRKFRSHHCKEKGRCVDRMDHHCPWIDNSVGLGNQRSFFSFITVLLAALLYFYYTVFLYAFDIMFPEISRGSFAELLDSLTSGSLGTALRPILVLITAAFDAVWVYFVGMLVVRTTANMMVNLTAYEVLVRPSHVLRRFQKTRGEYWYLQGFGLRSALYNSISFWTLDDSGDAAAFRRTQEVQGKPSDLMEELAQHRAEGDVWVSLYGKIYDLTEYVWEHPGGSQAIFDVGGQDGTETFEAVHNKELLESMGFTPASEFSSASRGSGLLGREDIDEGGMQMRLDAFHATYERGRSPRLSFVFQRSKHRAHWLP</sequence>
<dbReference type="InterPro" id="IPR037192">
    <property type="entry name" value="ERO1-like_sf"/>
</dbReference>
<keyword evidence="13" id="KW-0249">Electron transport</keyword>
<dbReference type="Gene3D" id="3.10.120.10">
    <property type="entry name" value="Cytochrome b5-like heme/steroid binding domain"/>
    <property type="match status" value="1"/>
</dbReference>
<dbReference type="SUPFAM" id="SSF56425">
    <property type="entry name" value="Succinate dehydrogenase/fumarate reductase flavoprotein, catalytic domain"/>
    <property type="match status" value="1"/>
</dbReference>
<dbReference type="InterPro" id="IPR002110">
    <property type="entry name" value="Ankyrin_rpt"/>
</dbReference>
<evidence type="ECO:0000256" key="14">
    <source>
        <dbReference type="ARBA" id="ARBA00022989"/>
    </source>
</evidence>
<keyword evidence="18" id="KW-1015">Disulfide bond</keyword>
<dbReference type="Pfam" id="PF00890">
    <property type="entry name" value="FAD_binding_2"/>
    <property type="match status" value="1"/>
</dbReference>
<evidence type="ECO:0000256" key="19">
    <source>
        <dbReference type="ARBA" id="ARBA00023180"/>
    </source>
</evidence>
<dbReference type="OrthoDB" id="331948at2759"/>
<dbReference type="GO" id="GO:0016409">
    <property type="term" value="F:palmitoyltransferase activity"/>
    <property type="evidence" value="ECO:0007669"/>
    <property type="project" value="InterPro"/>
</dbReference>
<dbReference type="PROSITE" id="PS50216">
    <property type="entry name" value="DHHC"/>
    <property type="match status" value="1"/>
</dbReference>
<dbReference type="Gene3D" id="3.90.700.10">
    <property type="entry name" value="Succinate dehydrogenase/fumarate reductase flavoprotein, catalytic domain"/>
    <property type="match status" value="1"/>
</dbReference>
<evidence type="ECO:0000313" key="25">
    <source>
        <dbReference type="EMBL" id="OLP99511.1"/>
    </source>
</evidence>
<dbReference type="InterPro" id="IPR050315">
    <property type="entry name" value="FAD-oxidoreductase_2"/>
</dbReference>
<comment type="cofactor">
    <cofactor evidence="1">
        <name>FAD</name>
        <dbReference type="ChEBI" id="CHEBI:57692"/>
    </cofactor>
</comment>
<keyword evidence="9" id="KW-0479">Metal-binding</keyword>
<evidence type="ECO:0000256" key="18">
    <source>
        <dbReference type="ARBA" id="ARBA00023157"/>
    </source>
</evidence>
<dbReference type="SUPFAM" id="SSF48403">
    <property type="entry name" value="Ankyrin repeat"/>
    <property type="match status" value="1"/>
</dbReference>
<feature type="non-terminal residue" evidence="25">
    <location>
        <position position="1"/>
    </location>
</feature>
<dbReference type="Pfam" id="PF00173">
    <property type="entry name" value="Cyt-b5"/>
    <property type="match status" value="1"/>
</dbReference>
<evidence type="ECO:0000256" key="13">
    <source>
        <dbReference type="ARBA" id="ARBA00022982"/>
    </source>
</evidence>
<comment type="caution">
    <text evidence="25">The sequence shown here is derived from an EMBL/GenBank/DDBJ whole genome shotgun (WGS) entry which is preliminary data.</text>
</comment>
<evidence type="ECO:0000256" key="4">
    <source>
        <dbReference type="ARBA" id="ARBA00008277"/>
    </source>
</evidence>
<feature type="transmembrane region" description="Helical" evidence="23">
    <location>
        <begin position="1584"/>
        <end position="1607"/>
    </location>
</feature>
<dbReference type="Proteomes" id="UP000186817">
    <property type="component" value="Unassembled WGS sequence"/>
</dbReference>
<dbReference type="Gene3D" id="3.50.50.60">
    <property type="entry name" value="FAD/NAD(P)-binding domain"/>
    <property type="match status" value="2"/>
</dbReference>
<evidence type="ECO:0000256" key="7">
    <source>
        <dbReference type="ARBA" id="ARBA00022630"/>
    </source>
</evidence>
<dbReference type="PANTHER" id="PTHR43400:SF1">
    <property type="entry name" value="FUMARATE REDUCTASE"/>
    <property type="match status" value="1"/>
</dbReference>
<evidence type="ECO:0000256" key="6">
    <source>
        <dbReference type="ARBA" id="ARBA00022617"/>
    </source>
</evidence>
<dbReference type="Pfam" id="PF00023">
    <property type="entry name" value="Ank"/>
    <property type="match status" value="1"/>
</dbReference>
<comment type="subcellular location">
    <subcellularLocation>
        <location evidence="3">Endoplasmic reticulum membrane</location>
        <topology evidence="3">Peripheral membrane protein</topology>
        <orientation evidence="3">Lumenal side</orientation>
    </subcellularLocation>
    <subcellularLocation>
        <location evidence="2">Membrane</location>
        <topology evidence="2">Multi-pass membrane protein</topology>
    </subcellularLocation>
</comment>
<evidence type="ECO:0000256" key="3">
    <source>
        <dbReference type="ARBA" id="ARBA00004367"/>
    </source>
</evidence>
<dbReference type="Pfam" id="PF01529">
    <property type="entry name" value="DHHC"/>
    <property type="match status" value="1"/>
</dbReference>
<feature type="domain" description="Cytochrome b5 heme-binding" evidence="24">
    <location>
        <begin position="1737"/>
        <end position="1790"/>
    </location>
</feature>
<dbReference type="PROSITE" id="PS50297">
    <property type="entry name" value="ANK_REP_REGION"/>
    <property type="match status" value="2"/>
</dbReference>
<evidence type="ECO:0000256" key="5">
    <source>
        <dbReference type="ARBA" id="ARBA00022448"/>
    </source>
</evidence>
<evidence type="ECO:0000256" key="23">
    <source>
        <dbReference type="SAM" id="Phobius"/>
    </source>
</evidence>
<organism evidence="25 26">
    <name type="scientific">Symbiodinium microadriaticum</name>
    <name type="common">Dinoflagellate</name>
    <name type="synonym">Zooxanthella microadriatica</name>
    <dbReference type="NCBI Taxonomy" id="2951"/>
    <lineage>
        <taxon>Eukaryota</taxon>
        <taxon>Sar</taxon>
        <taxon>Alveolata</taxon>
        <taxon>Dinophyceae</taxon>
        <taxon>Suessiales</taxon>
        <taxon>Symbiodiniaceae</taxon>
        <taxon>Symbiodinium</taxon>
    </lineage>
</organism>
<evidence type="ECO:0000256" key="12">
    <source>
        <dbReference type="ARBA" id="ARBA00022827"/>
    </source>
</evidence>
<keyword evidence="16" id="KW-0408">Iron</keyword>
<evidence type="ECO:0000256" key="11">
    <source>
        <dbReference type="ARBA" id="ARBA00022824"/>
    </source>
</evidence>
<keyword evidence="10" id="KW-0732">Signal</keyword>
<dbReference type="PROSITE" id="PS50088">
    <property type="entry name" value="ANK_REPEAT"/>
    <property type="match status" value="3"/>
</dbReference>
<feature type="transmembrane region" description="Helical" evidence="23">
    <location>
        <begin position="1328"/>
        <end position="1353"/>
    </location>
</feature>
<dbReference type="SUPFAM" id="SSF51971">
    <property type="entry name" value="Nucleotide-binding domain"/>
    <property type="match status" value="1"/>
</dbReference>
<dbReference type="GO" id="GO:0034975">
    <property type="term" value="P:protein folding in endoplasmic reticulum"/>
    <property type="evidence" value="ECO:0007669"/>
    <property type="project" value="InterPro"/>
</dbReference>
<keyword evidence="11" id="KW-0256">Endoplasmic reticulum</keyword>
<dbReference type="InterPro" id="IPR001199">
    <property type="entry name" value="Cyt_B5-like_heme/steroid-bd"/>
</dbReference>
<evidence type="ECO:0000256" key="1">
    <source>
        <dbReference type="ARBA" id="ARBA00001974"/>
    </source>
</evidence>
<evidence type="ECO:0000256" key="10">
    <source>
        <dbReference type="ARBA" id="ARBA00022729"/>
    </source>
</evidence>
<keyword evidence="15" id="KW-0560">Oxidoreductase</keyword>
<comment type="similarity">
    <text evidence="4">Belongs to the EROs family.</text>
</comment>
<dbReference type="GO" id="GO:0005789">
    <property type="term" value="C:endoplasmic reticulum membrane"/>
    <property type="evidence" value="ECO:0007669"/>
    <property type="project" value="UniProtKB-SubCell"/>
</dbReference>
<reference evidence="25 26" key="1">
    <citation type="submission" date="2016-02" db="EMBL/GenBank/DDBJ databases">
        <title>Genome analysis of coral dinoflagellate symbionts highlights evolutionary adaptations to a symbiotic lifestyle.</title>
        <authorList>
            <person name="Aranda M."/>
            <person name="Li Y."/>
            <person name="Liew Y.J."/>
            <person name="Baumgarten S."/>
            <person name="Simakov O."/>
            <person name="Wilson M."/>
            <person name="Piel J."/>
            <person name="Ashoor H."/>
            <person name="Bougouffa S."/>
            <person name="Bajic V.B."/>
            <person name="Ryu T."/>
            <person name="Ravasi T."/>
            <person name="Bayer T."/>
            <person name="Micklem G."/>
            <person name="Kim H."/>
            <person name="Bhak J."/>
            <person name="Lajeunesse T.C."/>
            <person name="Voolstra C.R."/>
        </authorList>
    </citation>
    <scope>NUCLEOTIDE SEQUENCE [LARGE SCALE GENOMIC DNA]</scope>
    <source>
        <strain evidence="25 26">CCMP2467</strain>
    </source>
</reference>
<evidence type="ECO:0000256" key="21">
    <source>
        <dbReference type="PROSITE-ProRule" id="PRU00023"/>
    </source>
</evidence>
<dbReference type="InterPro" id="IPR003953">
    <property type="entry name" value="FAD-dep_OxRdtase_2_FAD-bd"/>
</dbReference>
<name>A0A1Q9DWH8_SYMMI</name>
<dbReference type="GO" id="GO:0020037">
    <property type="term" value="F:heme binding"/>
    <property type="evidence" value="ECO:0007669"/>
    <property type="project" value="InterPro"/>
</dbReference>
<evidence type="ECO:0000313" key="26">
    <source>
        <dbReference type="Proteomes" id="UP000186817"/>
    </source>
</evidence>
<keyword evidence="19" id="KW-0325">Glycoprotein</keyword>
<feature type="repeat" description="ANK" evidence="21">
    <location>
        <begin position="1220"/>
        <end position="1252"/>
    </location>
</feature>
<dbReference type="InterPro" id="IPR027477">
    <property type="entry name" value="Succ_DH/fumarate_Rdtase_cat_sf"/>
</dbReference>